<evidence type="ECO:0000313" key="2">
    <source>
        <dbReference type="Proteomes" id="UP000094527"/>
    </source>
</evidence>
<gene>
    <name evidence="1" type="ORF">Ocin01_15644</name>
</gene>
<evidence type="ECO:0000313" key="1">
    <source>
        <dbReference type="EMBL" id="ODM91039.1"/>
    </source>
</evidence>
<dbReference type="AlphaFoldDB" id="A0A1D2MDL6"/>
<sequence>MTQSIEQPFTLLERKLQCYILYSPLSQTMANFLQTCLILVAVSLSAINALSCVDYVIRNNEKQKDPSPPAVDCDGLEYHLIDLGNNSMLGISKNSKLNFTDTTFTTRLSLHNTLKTAYSCFKITMGNTAQEDNRAIDFALTHRGCLLIINVEESLKDKCYEGKNSEIQNHITEHSLQVLMAQYQEIYTDEMDVGVCTCGDDDCNEAGVTAALSKFVLLTLLVFAYFR</sequence>
<dbReference type="EMBL" id="LJIJ01001693">
    <property type="protein sequence ID" value="ODM91039.1"/>
    <property type="molecule type" value="Genomic_DNA"/>
</dbReference>
<keyword evidence="2" id="KW-1185">Reference proteome</keyword>
<comment type="caution">
    <text evidence="1">The sequence shown here is derived from an EMBL/GenBank/DDBJ whole genome shotgun (WGS) entry which is preliminary data.</text>
</comment>
<name>A0A1D2MDL6_ORCCI</name>
<organism evidence="1 2">
    <name type="scientific">Orchesella cincta</name>
    <name type="common">Springtail</name>
    <name type="synonym">Podura cincta</name>
    <dbReference type="NCBI Taxonomy" id="48709"/>
    <lineage>
        <taxon>Eukaryota</taxon>
        <taxon>Metazoa</taxon>
        <taxon>Ecdysozoa</taxon>
        <taxon>Arthropoda</taxon>
        <taxon>Hexapoda</taxon>
        <taxon>Collembola</taxon>
        <taxon>Entomobryomorpha</taxon>
        <taxon>Entomobryoidea</taxon>
        <taxon>Orchesellidae</taxon>
        <taxon>Orchesellinae</taxon>
        <taxon>Orchesella</taxon>
    </lineage>
</organism>
<dbReference type="Proteomes" id="UP000094527">
    <property type="component" value="Unassembled WGS sequence"/>
</dbReference>
<proteinExistence type="predicted"/>
<protein>
    <submittedName>
        <fullName evidence="1">Uncharacterized protein</fullName>
    </submittedName>
</protein>
<reference evidence="1 2" key="1">
    <citation type="journal article" date="2016" name="Genome Biol. Evol.">
        <title>Gene Family Evolution Reflects Adaptation to Soil Environmental Stressors in the Genome of the Collembolan Orchesella cincta.</title>
        <authorList>
            <person name="Faddeeva-Vakhrusheva A."/>
            <person name="Derks M.F."/>
            <person name="Anvar S.Y."/>
            <person name="Agamennone V."/>
            <person name="Suring W."/>
            <person name="Smit S."/>
            <person name="van Straalen N.M."/>
            <person name="Roelofs D."/>
        </authorList>
    </citation>
    <scope>NUCLEOTIDE SEQUENCE [LARGE SCALE GENOMIC DNA]</scope>
    <source>
        <tissue evidence="1">Mixed pool</tissue>
    </source>
</reference>
<accession>A0A1D2MDL6</accession>